<dbReference type="InterPro" id="IPR003599">
    <property type="entry name" value="Ig_sub"/>
</dbReference>
<protein>
    <recommendedName>
        <fullName evidence="6">Ig-like domain-containing protein</fullName>
    </recommendedName>
</protein>
<feature type="domain" description="Ig-like" evidence="6">
    <location>
        <begin position="125"/>
        <end position="230"/>
    </location>
</feature>
<dbReference type="AlphaFoldDB" id="A0AAV6HFQ8"/>
<dbReference type="InterPro" id="IPR036179">
    <property type="entry name" value="Ig-like_dom_sf"/>
</dbReference>
<comment type="caution">
    <text evidence="7">The sequence shown here is derived from an EMBL/GenBank/DDBJ whole genome shotgun (WGS) entry which is preliminary data.</text>
</comment>
<feature type="signal peptide" evidence="5">
    <location>
        <begin position="1"/>
        <end position="19"/>
    </location>
</feature>
<keyword evidence="8" id="KW-1185">Reference proteome</keyword>
<evidence type="ECO:0000259" key="6">
    <source>
        <dbReference type="PROSITE" id="PS50835"/>
    </source>
</evidence>
<evidence type="ECO:0000256" key="4">
    <source>
        <dbReference type="SAM" id="Phobius"/>
    </source>
</evidence>
<evidence type="ECO:0000256" key="2">
    <source>
        <dbReference type="ARBA" id="ARBA00022692"/>
    </source>
</evidence>
<comment type="subcellular location">
    <subcellularLocation>
        <location evidence="1">Membrane</location>
    </subcellularLocation>
</comment>
<keyword evidence="2 4" id="KW-0812">Transmembrane</keyword>
<dbReference type="Gene3D" id="2.60.40.10">
    <property type="entry name" value="Immunoglobulins"/>
    <property type="match status" value="2"/>
</dbReference>
<dbReference type="PANTHER" id="PTHR11860">
    <property type="entry name" value="POLYMERIC-IMMUNOGLOBULIN RECEPTOR"/>
    <property type="match status" value="1"/>
</dbReference>
<feature type="chain" id="PRO_5043563164" description="Ig-like domain-containing protein" evidence="5">
    <location>
        <begin position="20"/>
        <end position="333"/>
    </location>
</feature>
<dbReference type="GO" id="GO:0004888">
    <property type="term" value="F:transmembrane signaling receptor activity"/>
    <property type="evidence" value="ECO:0007669"/>
    <property type="project" value="TreeGrafter"/>
</dbReference>
<dbReference type="Proteomes" id="UP000823561">
    <property type="component" value="Chromosome 1"/>
</dbReference>
<dbReference type="SMART" id="SM00409">
    <property type="entry name" value="IG"/>
    <property type="match status" value="2"/>
</dbReference>
<accession>A0AAV6HFQ8</accession>
<dbReference type="InterPro" id="IPR050671">
    <property type="entry name" value="CD300_family_receptors"/>
</dbReference>
<dbReference type="GO" id="GO:0005886">
    <property type="term" value="C:plasma membrane"/>
    <property type="evidence" value="ECO:0007669"/>
    <property type="project" value="TreeGrafter"/>
</dbReference>
<dbReference type="SUPFAM" id="SSF48726">
    <property type="entry name" value="Immunoglobulin"/>
    <property type="match status" value="2"/>
</dbReference>
<name>A0AAV6HFQ8_9TELE</name>
<evidence type="ECO:0000256" key="3">
    <source>
        <dbReference type="ARBA" id="ARBA00023136"/>
    </source>
</evidence>
<dbReference type="EMBL" id="JADWDJ010000001">
    <property type="protein sequence ID" value="KAG5286048.1"/>
    <property type="molecule type" value="Genomic_DNA"/>
</dbReference>
<feature type="transmembrane region" description="Helical" evidence="4">
    <location>
        <begin position="239"/>
        <end position="261"/>
    </location>
</feature>
<proteinExistence type="predicted"/>
<evidence type="ECO:0000256" key="1">
    <source>
        <dbReference type="ARBA" id="ARBA00004370"/>
    </source>
</evidence>
<evidence type="ECO:0000313" key="8">
    <source>
        <dbReference type="Proteomes" id="UP000823561"/>
    </source>
</evidence>
<keyword evidence="4" id="KW-1133">Transmembrane helix</keyword>
<organism evidence="7 8">
    <name type="scientific">Alosa alosa</name>
    <name type="common">allis shad</name>
    <dbReference type="NCBI Taxonomy" id="278164"/>
    <lineage>
        <taxon>Eukaryota</taxon>
        <taxon>Metazoa</taxon>
        <taxon>Chordata</taxon>
        <taxon>Craniata</taxon>
        <taxon>Vertebrata</taxon>
        <taxon>Euteleostomi</taxon>
        <taxon>Actinopterygii</taxon>
        <taxon>Neopterygii</taxon>
        <taxon>Teleostei</taxon>
        <taxon>Clupei</taxon>
        <taxon>Clupeiformes</taxon>
        <taxon>Clupeoidei</taxon>
        <taxon>Clupeidae</taxon>
        <taxon>Alosa</taxon>
    </lineage>
</organism>
<dbReference type="Pfam" id="PF07686">
    <property type="entry name" value="V-set"/>
    <property type="match status" value="1"/>
</dbReference>
<keyword evidence="3 4" id="KW-0472">Membrane</keyword>
<dbReference type="PROSITE" id="PS50835">
    <property type="entry name" value="IG_LIKE"/>
    <property type="match status" value="1"/>
</dbReference>
<reference evidence="7 8" key="1">
    <citation type="submission" date="2020-10" db="EMBL/GenBank/DDBJ databases">
        <title>Chromosome-scale genome assembly of the Allis shad, Alosa alosa.</title>
        <authorList>
            <person name="Margot Z."/>
            <person name="Christophe K."/>
            <person name="Cabau C."/>
            <person name="Louis A."/>
            <person name="Berthelot C."/>
            <person name="Parey E."/>
            <person name="Roest Crollius H."/>
            <person name="Montfort J."/>
            <person name="Robinson-Rechavi M."/>
            <person name="Bucao C."/>
            <person name="Bouchez O."/>
            <person name="Gislard M."/>
            <person name="Lluch J."/>
            <person name="Milhes M."/>
            <person name="Lampietro C."/>
            <person name="Lopez Roques C."/>
            <person name="Donnadieu C."/>
            <person name="Braasch I."/>
            <person name="Desvignes T."/>
            <person name="Postlethwait J."/>
            <person name="Bobe J."/>
            <person name="Guiguen Y."/>
        </authorList>
    </citation>
    <scope>NUCLEOTIDE SEQUENCE [LARGE SCALE GENOMIC DNA]</scope>
    <source>
        <strain evidence="7">M-15738</strain>
        <tissue evidence="7">Blood</tissue>
    </source>
</reference>
<dbReference type="InterPro" id="IPR013783">
    <property type="entry name" value="Ig-like_fold"/>
</dbReference>
<dbReference type="InterPro" id="IPR007110">
    <property type="entry name" value="Ig-like_dom"/>
</dbReference>
<evidence type="ECO:0000256" key="5">
    <source>
        <dbReference type="SAM" id="SignalP"/>
    </source>
</evidence>
<dbReference type="PANTHER" id="PTHR11860:SF87">
    <property type="entry name" value="CMRF35-LIKE MOLECULE 8"/>
    <property type="match status" value="1"/>
</dbReference>
<gene>
    <name evidence="7" type="ORF">AALO_G00010400</name>
</gene>
<evidence type="ECO:0000313" key="7">
    <source>
        <dbReference type="EMBL" id="KAG5286048.1"/>
    </source>
</evidence>
<keyword evidence="5" id="KW-0732">Signal</keyword>
<sequence>MCLTLCRLGIFLLLPVAYGLTTLRKTTSKPQQSITIPCMYDDKYQHNRKYLCQGYRWAECSIMAYAGQANRTVEVIDHPAQNIFTVTLRDMQPKDPGHYWCAVEIGGNLVLDDRAYFHVSVIEDPDLSVQRRCECSGGDVSVLCRYSARYRTEKKRWCRLRDQRCSSVGGFRSPADPNEGWDPQMRDDGSGTLSVEMVGVKQTDSGWYWCEVGDLQIPVYLNITDESNVSTTGHLPKEALIGVSVTFGLLLLLAVIGAVAWRERNKQRADMNIPTPARHRAGSEVEYNSVFFKRRNNKYSLDQFCCELSSTLSFSQTNERGRKGRLTPIEPKG</sequence>
<dbReference type="InterPro" id="IPR013106">
    <property type="entry name" value="Ig_V-set"/>
</dbReference>